<feature type="transmembrane region" description="Helical" evidence="1">
    <location>
        <begin position="317"/>
        <end position="336"/>
    </location>
</feature>
<keyword evidence="1" id="KW-0812">Transmembrane</keyword>
<evidence type="ECO:0000313" key="3">
    <source>
        <dbReference type="Proteomes" id="UP001465331"/>
    </source>
</evidence>
<reference evidence="2 3" key="1">
    <citation type="submission" date="2024-06" db="EMBL/GenBank/DDBJ databases">
        <authorList>
            <person name="Li Z."/>
            <person name="Jiang Y."/>
        </authorList>
    </citation>
    <scope>NUCLEOTIDE SEQUENCE [LARGE SCALE GENOMIC DNA]</scope>
    <source>
        <strain evidence="2 3">HSW-8</strain>
    </source>
</reference>
<feature type="transmembrane region" description="Helical" evidence="1">
    <location>
        <begin position="253"/>
        <end position="272"/>
    </location>
</feature>
<organism evidence="2 3">
    <name type="scientific">Sinimarinibacterium thermocellulolyticum</name>
    <dbReference type="NCBI Taxonomy" id="3170016"/>
    <lineage>
        <taxon>Bacteria</taxon>
        <taxon>Pseudomonadati</taxon>
        <taxon>Pseudomonadota</taxon>
        <taxon>Gammaproteobacteria</taxon>
        <taxon>Nevskiales</taxon>
        <taxon>Nevskiaceae</taxon>
        <taxon>Sinimarinibacterium</taxon>
    </lineage>
</organism>
<feature type="transmembrane region" description="Helical" evidence="1">
    <location>
        <begin position="348"/>
        <end position="372"/>
    </location>
</feature>
<dbReference type="EMBL" id="JBEPIJ010000004">
    <property type="protein sequence ID" value="MES0873430.1"/>
    <property type="molecule type" value="Genomic_DNA"/>
</dbReference>
<dbReference type="RefSeq" id="WP_352888084.1">
    <property type="nucleotide sequence ID" value="NZ_JBEPIJ010000004.1"/>
</dbReference>
<feature type="transmembrane region" description="Helical" evidence="1">
    <location>
        <begin position="133"/>
        <end position="153"/>
    </location>
</feature>
<evidence type="ECO:0008006" key="4">
    <source>
        <dbReference type="Google" id="ProtNLM"/>
    </source>
</evidence>
<feature type="transmembrane region" description="Helical" evidence="1">
    <location>
        <begin position="194"/>
        <end position="217"/>
    </location>
</feature>
<dbReference type="Proteomes" id="UP001465331">
    <property type="component" value="Unassembled WGS sequence"/>
</dbReference>
<keyword evidence="3" id="KW-1185">Reference proteome</keyword>
<name>A0ABV2A9L5_9GAMM</name>
<keyword evidence="1" id="KW-1133">Transmembrane helix</keyword>
<feature type="transmembrane region" description="Helical" evidence="1">
    <location>
        <begin position="229"/>
        <end position="247"/>
    </location>
</feature>
<proteinExistence type="predicted"/>
<accession>A0ABV2A9L5</accession>
<evidence type="ECO:0000313" key="2">
    <source>
        <dbReference type="EMBL" id="MES0873430.1"/>
    </source>
</evidence>
<sequence length="693" mass="75570">MTAALVLVLIVILGLITIARQTPWTGLQLRGDGSGPGLVVERARGPAAQIPAGTRVDRIGCGRHWLPLEAADLTPEPDTRFVERADFDRFLQRQDALAKRLASTCVCIQSVDGQRWCLTPAPRRPLSTLPVTFWLQLLVGGAGALVGAGVWAFRRSDRAAAHVGLSGLALLASAGTAAVYSSRELALDGAWFRSLHLLNGACTLLFCAAFTATLWHYPQRLGRAPAGRLLLLVYGSIVALYAAGVLSDFDIALRLPVLAGFFLTAVFAALQWRRSRGRPLERAALTWFLLAWLGGGGTFLAVIFVPALLGHDAGAHQAYAFALFLIIYGGLALGVLRYRLFDLDRWWFTAWTVATGGPLFILIDLCILHWLGMAYEDAMLASLLIVSWLYLPLRTWLWQHSRGRRACLDSVLSVLGTANPASAGAVWRQAASALFTPLQIHELPTPPAQPTLSNDGATLLLPDVGGKAGLRLEFPDHGRRLFCNDDLRNARAAHRIVERMHAWRHAIEQGAQRERERIARALHDDVGAAVLDLLHRSSGPTQDLARHALAELRLVLQGLAAHGQRLDDILGWCRGDLREHADAADVTLHWHPVEPLPMASLEGHQALLLHRCLRELVTLAGEAQGTLSVQLTAANGRLCVEARLTPAVVAAELTLHALQQRAQGLDCALVVTYEPPHRLDLRLDLLLIEPTCD</sequence>
<feature type="transmembrane region" description="Helical" evidence="1">
    <location>
        <begin position="378"/>
        <end position="397"/>
    </location>
</feature>
<gene>
    <name evidence="2" type="ORF">ABSH63_05330</name>
</gene>
<evidence type="ECO:0000256" key="1">
    <source>
        <dbReference type="SAM" id="Phobius"/>
    </source>
</evidence>
<feature type="transmembrane region" description="Helical" evidence="1">
    <location>
        <begin position="284"/>
        <end position="305"/>
    </location>
</feature>
<comment type="caution">
    <text evidence="2">The sequence shown here is derived from an EMBL/GenBank/DDBJ whole genome shotgun (WGS) entry which is preliminary data.</text>
</comment>
<protein>
    <recommendedName>
        <fullName evidence="4">Histidine kinase</fullName>
    </recommendedName>
</protein>
<keyword evidence="1" id="KW-0472">Membrane</keyword>
<feature type="transmembrane region" description="Helical" evidence="1">
    <location>
        <begin position="160"/>
        <end position="182"/>
    </location>
</feature>